<accession>A0A6J6SXY0</accession>
<reference evidence="1" key="1">
    <citation type="submission" date="2020-05" db="EMBL/GenBank/DDBJ databases">
        <authorList>
            <person name="Chiriac C."/>
            <person name="Salcher M."/>
            <person name="Ghai R."/>
            <person name="Kavagutti S V."/>
        </authorList>
    </citation>
    <scope>NUCLEOTIDE SEQUENCE</scope>
</reference>
<protein>
    <submittedName>
        <fullName evidence="1">Unannotated protein</fullName>
    </submittedName>
</protein>
<dbReference type="AlphaFoldDB" id="A0A6J6SXY0"/>
<gene>
    <name evidence="1" type="ORF">UFOPK2782_00838</name>
</gene>
<name>A0A6J6SXY0_9ZZZZ</name>
<sequence length="70" mass="7465">MLPTESAAIVGPSPIEPEMPFKTMSQATAAISDALFAPSITSVWFAPESIRVKVSRSPVVPTTGTEKRFT</sequence>
<proteinExistence type="predicted"/>
<organism evidence="1">
    <name type="scientific">freshwater metagenome</name>
    <dbReference type="NCBI Taxonomy" id="449393"/>
    <lineage>
        <taxon>unclassified sequences</taxon>
        <taxon>metagenomes</taxon>
        <taxon>ecological metagenomes</taxon>
    </lineage>
</organism>
<dbReference type="EMBL" id="CAEZYS010000110">
    <property type="protein sequence ID" value="CAB4739721.1"/>
    <property type="molecule type" value="Genomic_DNA"/>
</dbReference>
<evidence type="ECO:0000313" key="1">
    <source>
        <dbReference type="EMBL" id="CAB4739721.1"/>
    </source>
</evidence>